<protein>
    <submittedName>
        <fullName evidence="1">Phosphoribosylpyrophosphate synthetase</fullName>
    </submittedName>
</protein>
<keyword evidence="2" id="KW-1185">Reference proteome</keyword>
<dbReference type="AlphaFoldDB" id="A0A7K1Y3B7"/>
<organism evidence="1 2">
    <name type="scientific">Hufsiella ginkgonis</name>
    <dbReference type="NCBI Taxonomy" id="2695274"/>
    <lineage>
        <taxon>Bacteria</taxon>
        <taxon>Pseudomonadati</taxon>
        <taxon>Bacteroidota</taxon>
        <taxon>Sphingobacteriia</taxon>
        <taxon>Sphingobacteriales</taxon>
        <taxon>Sphingobacteriaceae</taxon>
        <taxon>Hufsiella</taxon>
    </lineage>
</organism>
<accession>A0A7K1Y3B7</accession>
<reference evidence="1 2" key="1">
    <citation type="submission" date="2019-11" db="EMBL/GenBank/DDBJ databases">
        <title>Pedobacter sp. HMF7056 Genome sequencing and assembly.</title>
        <authorList>
            <person name="Kang H."/>
            <person name="Kim H."/>
            <person name="Joh K."/>
        </authorList>
    </citation>
    <scope>NUCLEOTIDE SEQUENCE [LARGE SCALE GENOMIC DNA]</scope>
    <source>
        <strain evidence="1 2">HMF7056</strain>
    </source>
</reference>
<dbReference type="RefSeq" id="WP_160908770.1">
    <property type="nucleotide sequence ID" value="NZ_WVHS01000006.1"/>
</dbReference>
<dbReference type="Proteomes" id="UP000451233">
    <property type="component" value="Unassembled WGS sequence"/>
</dbReference>
<proteinExistence type="predicted"/>
<gene>
    <name evidence="1" type="ORF">GS398_20840</name>
</gene>
<dbReference type="EMBL" id="WVHS01000006">
    <property type="protein sequence ID" value="MXV17760.1"/>
    <property type="molecule type" value="Genomic_DNA"/>
</dbReference>
<evidence type="ECO:0000313" key="1">
    <source>
        <dbReference type="EMBL" id="MXV17760.1"/>
    </source>
</evidence>
<evidence type="ECO:0000313" key="2">
    <source>
        <dbReference type="Proteomes" id="UP000451233"/>
    </source>
</evidence>
<comment type="caution">
    <text evidence="1">The sequence shown here is derived from an EMBL/GenBank/DDBJ whole genome shotgun (WGS) entry which is preliminary data.</text>
</comment>
<sequence>MKNYQTMVEALNDLKSRGYTLDFNLAKDSLHNSTQDITLHPDDFEITELYRFEGMTDPADSAIVYALTSHKYGVKGVLVSAYGVYADEISEDLLKKLNTPGEGGLDSADKIV</sequence>
<name>A0A7K1Y3B7_9SPHI</name>